<keyword evidence="2" id="KW-0472">Membrane</keyword>
<evidence type="ECO:0000256" key="2">
    <source>
        <dbReference type="SAM" id="Phobius"/>
    </source>
</evidence>
<keyword evidence="2" id="KW-0812">Transmembrane</keyword>
<sequence length="230" mass="25439">MFSRPAVASAFLRQSERIAHPQARFRHQIPSRNQSSSAVQTDKPAAAPLKAPAEYYGPLTPTFRKLKLFSVASLGFSATLAPFIFVIDSNLPPFARAALFATAMGTSGISTAMVSWSGYPYVAHLRRPEPKVIEMTTYSLFLRPRITTVYDTSFLLPAKRAFAKWELAPSVTSTPEEAQQRPSEETIAETRDATGKVLGRWIVSWSPEGKGTCRAVGSVNRYFNVHEELL</sequence>
<evidence type="ECO:0000313" key="3">
    <source>
        <dbReference type="EMBL" id="TFL07021.1"/>
    </source>
</evidence>
<protein>
    <submittedName>
        <fullName evidence="3">Uncharacterized protein</fullName>
    </submittedName>
</protein>
<dbReference type="GO" id="GO:0033615">
    <property type="term" value="P:mitochondrial proton-transporting ATP synthase complex assembly"/>
    <property type="evidence" value="ECO:0007669"/>
    <property type="project" value="TreeGrafter"/>
</dbReference>
<dbReference type="InterPro" id="IPR045325">
    <property type="entry name" value="TMEM70/TMEM186/TMEM223"/>
</dbReference>
<feature type="transmembrane region" description="Helical" evidence="2">
    <location>
        <begin position="68"/>
        <end position="87"/>
    </location>
</feature>
<evidence type="ECO:0000313" key="4">
    <source>
        <dbReference type="Proteomes" id="UP000305067"/>
    </source>
</evidence>
<dbReference type="Proteomes" id="UP000305067">
    <property type="component" value="Unassembled WGS sequence"/>
</dbReference>
<organism evidence="3 4">
    <name type="scientific">Pterulicium gracile</name>
    <dbReference type="NCBI Taxonomy" id="1884261"/>
    <lineage>
        <taxon>Eukaryota</taxon>
        <taxon>Fungi</taxon>
        <taxon>Dikarya</taxon>
        <taxon>Basidiomycota</taxon>
        <taxon>Agaricomycotina</taxon>
        <taxon>Agaricomycetes</taxon>
        <taxon>Agaricomycetidae</taxon>
        <taxon>Agaricales</taxon>
        <taxon>Pleurotineae</taxon>
        <taxon>Pterulaceae</taxon>
        <taxon>Pterulicium</taxon>
    </lineage>
</organism>
<name>A0A5C3R2B0_9AGAR</name>
<keyword evidence="4" id="KW-1185">Reference proteome</keyword>
<dbReference type="EMBL" id="ML178814">
    <property type="protein sequence ID" value="TFL07021.1"/>
    <property type="molecule type" value="Genomic_DNA"/>
</dbReference>
<dbReference type="InterPro" id="IPR009724">
    <property type="entry name" value="TMEM70"/>
</dbReference>
<dbReference type="Pfam" id="PF06979">
    <property type="entry name" value="TMEM70"/>
    <property type="match status" value="1"/>
</dbReference>
<dbReference type="OrthoDB" id="5386199at2759"/>
<reference evidence="3 4" key="1">
    <citation type="journal article" date="2019" name="Nat. Ecol. Evol.">
        <title>Megaphylogeny resolves global patterns of mushroom evolution.</title>
        <authorList>
            <person name="Varga T."/>
            <person name="Krizsan K."/>
            <person name="Foldi C."/>
            <person name="Dima B."/>
            <person name="Sanchez-Garcia M."/>
            <person name="Sanchez-Ramirez S."/>
            <person name="Szollosi G.J."/>
            <person name="Szarkandi J.G."/>
            <person name="Papp V."/>
            <person name="Albert L."/>
            <person name="Andreopoulos W."/>
            <person name="Angelini C."/>
            <person name="Antonin V."/>
            <person name="Barry K.W."/>
            <person name="Bougher N.L."/>
            <person name="Buchanan P."/>
            <person name="Buyck B."/>
            <person name="Bense V."/>
            <person name="Catcheside P."/>
            <person name="Chovatia M."/>
            <person name="Cooper J."/>
            <person name="Damon W."/>
            <person name="Desjardin D."/>
            <person name="Finy P."/>
            <person name="Geml J."/>
            <person name="Haridas S."/>
            <person name="Hughes K."/>
            <person name="Justo A."/>
            <person name="Karasinski D."/>
            <person name="Kautmanova I."/>
            <person name="Kiss B."/>
            <person name="Kocsube S."/>
            <person name="Kotiranta H."/>
            <person name="LaButti K.M."/>
            <person name="Lechner B.E."/>
            <person name="Liimatainen K."/>
            <person name="Lipzen A."/>
            <person name="Lukacs Z."/>
            <person name="Mihaltcheva S."/>
            <person name="Morgado L.N."/>
            <person name="Niskanen T."/>
            <person name="Noordeloos M.E."/>
            <person name="Ohm R.A."/>
            <person name="Ortiz-Santana B."/>
            <person name="Ovrebo C."/>
            <person name="Racz N."/>
            <person name="Riley R."/>
            <person name="Savchenko A."/>
            <person name="Shiryaev A."/>
            <person name="Soop K."/>
            <person name="Spirin V."/>
            <person name="Szebenyi C."/>
            <person name="Tomsovsky M."/>
            <person name="Tulloss R.E."/>
            <person name="Uehling J."/>
            <person name="Grigoriev I.V."/>
            <person name="Vagvolgyi C."/>
            <person name="Papp T."/>
            <person name="Martin F.M."/>
            <person name="Miettinen O."/>
            <person name="Hibbett D.S."/>
            <person name="Nagy L.G."/>
        </authorList>
    </citation>
    <scope>NUCLEOTIDE SEQUENCE [LARGE SCALE GENOMIC DNA]</scope>
    <source>
        <strain evidence="3 4">CBS 309.79</strain>
    </source>
</reference>
<gene>
    <name evidence="3" type="ORF">BDV98DRAFT_599366</name>
</gene>
<feature type="transmembrane region" description="Helical" evidence="2">
    <location>
        <begin position="99"/>
        <end position="122"/>
    </location>
</feature>
<dbReference type="PANTHER" id="PTHR13281:SF0">
    <property type="entry name" value="TRANSMEMBRANE PROTEIN 70, MITOCHONDRIAL"/>
    <property type="match status" value="1"/>
</dbReference>
<dbReference type="GO" id="GO:0031966">
    <property type="term" value="C:mitochondrial membrane"/>
    <property type="evidence" value="ECO:0007669"/>
    <property type="project" value="TreeGrafter"/>
</dbReference>
<keyword evidence="2" id="KW-1133">Transmembrane helix</keyword>
<accession>A0A5C3R2B0</accession>
<dbReference type="AlphaFoldDB" id="A0A5C3R2B0"/>
<feature type="compositionally biased region" description="Polar residues" evidence="1">
    <location>
        <begin position="30"/>
        <end position="40"/>
    </location>
</feature>
<evidence type="ECO:0000256" key="1">
    <source>
        <dbReference type="SAM" id="MobiDB-lite"/>
    </source>
</evidence>
<feature type="region of interest" description="Disordered" evidence="1">
    <location>
        <begin position="23"/>
        <end position="43"/>
    </location>
</feature>
<dbReference type="PANTHER" id="PTHR13281">
    <property type="entry name" value="TRANSMEMBRANE PROTEIN 70, MITOCHONDRIAL"/>
    <property type="match status" value="1"/>
</dbReference>
<proteinExistence type="predicted"/>